<evidence type="ECO:0000259" key="9">
    <source>
        <dbReference type="Pfam" id="PF13802"/>
    </source>
</evidence>
<dbReference type="InterPro" id="IPR050985">
    <property type="entry name" value="Alpha-glycosidase_related"/>
</dbReference>
<dbReference type="RefSeq" id="WP_133514168.1">
    <property type="nucleotide sequence ID" value="NZ_SNWX01000004.1"/>
</dbReference>
<feature type="domain" description="Glycoside hydrolase family 31 TIM barrel" evidence="8">
    <location>
        <begin position="273"/>
        <end position="589"/>
    </location>
</feature>
<dbReference type="AlphaFoldDB" id="A0A4R6LYT9"/>
<dbReference type="Proteomes" id="UP000295064">
    <property type="component" value="Unassembled WGS sequence"/>
</dbReference>
<keyword evidence="7" id="KW-0175">Coiled coil</keyword>
<dbReference type="PANTHER" id="PTHR43053:SF4">
    <property type="entry name" value="MYOGENESIS-REGULATING GLYCOSIDASE"/>
    <property type="match status" value="1"/>
</dbReference>
<evidence type="ECO:0000313" key="11">
    <source>
        <dbReference type="EMBL" id="TDO94047.1"/>
    </source>
</evidence>
<evidence type="ECO:0000259" key="8">
    <source>
        <dbReference type="Pfam" id="PF01055"/>
    </source>
</evidence>
<evidence type="ECO:0000256" key="1">
    <source>
        <dbReference type="ARBA" id="ARBA00007806"/>
    </source>
</evidence>
<name>A0A4R6LYT9_9FIRM</name>
<comment type="catalytic activity">
    <reaction evidence="4">
        <text>Hydrolysis of terminal, non-reducing alpha-D-xylose residues with release of alpha-D-xylose.</text>
        <dbReference type="EC" id="3.2.1.177"/>
    </reaction>
</comment>
<evidence type="ECO:0000259" key="10">
    <source>
        <dbReference type="Pfam" id="PF21365"/>
    </source>
</evidence>
<gene>
    <name evidence="11" type="ORF">DFR79_10412</name>
</gene>
<dbReference type="InterPro" id="IPR011013">
    <property type="entry name" value="Gal_mutarotase_sf_dom"/>
</dbReference>
<dbReference type="Pfam" id="PF01055">
    <property type="entry name" value="Glyco_hydro_31_2nd"/>
    <property type="match status" value="1"/>
</dbReference>
<dbReference type="SUPFAM" id="SSF74650">
    <property type="entry name" value="Galactose mutarotase-like"/>
    <property type="match status" value="1"/>
</dbReference>
<evidence type="ECO:0000256" key="2">
    <source>
        <dbReference type="ARBA" id="ARBA00022801"/>
    </source>
</evidence>
<dbReference type="Gene3D" id="3.20.20.80">
    <property type="entry name" value="Glycosidases"/>
    <property type="match status" value="1"/>
</dbReference>
<dbReference type="NCBIfam" id="NF007940">
    <property type="entry name" value="PRK10658.1"/>
    <property type="match status" value="1"/>
</dbReference>
<dbReference type="Pfam" id="PF21365">
    <property type="entry name" value="Glyco_hydro_31_3rd"/>
    <property type="match status" value="1"/>
</dbReference>
<sequence>MKFTEGYWLRSEKANPIYASQAYKVEEIENGMKIIAPGQKIESRAQTLNIGTITLEFRAVAENVIEVKNYHHQGYDSGQIEFEKNKAPRPVEVTITDKEALMEVDDLKIRVDRENWKYQFEAEGEVLTSCGFRNLGYLRYDKKISSMLPGDNYLKADYDPYMLTELSLAPGECVYGLGERFTAFVKNGQVVETWNEDGGTSSQVAYKSIPFYMTSRGYGVFVDHADNISFEVASEKVEYVGFSVPGEELRYNFIYGKNNKEVLSRYTELTGKPALPPAWSFGLWLSTSFTTDYDEETTSSFIEGMAERDIPLDVFHFDCFWMEELNWTNLKWDQRTFPDPESMLERYHQKGLKVSVWINPYIAQESEMFREGSANDYLLKRKDGKGIKQIDHWQPGMALVDFTNPEAVKWFQKKLKALLKMGVDTFKTDFGERIPVDVEYFDGSDPNSMHNYYTYLYNKAVFEVVEKERGKGNAVLFARSATAGSQKFPVHWGGDSSASYASMAETLRGGLSFAMSGFSFWSHDIGGFEQTTTPDLYKRWVQFGLLSSHSRLHGSESYRVPWLFDEEASKVLEKFTKLKMRLMPYLYSMSVQAQNTGIPVMRPLILEFDQDSAVKYLDMQYMLGDSLLVAPIFNQNGKAEYYLPAGKWTHYLNGEVKVGGRWYQEEYDYFSLPLFVRENSLIAEGARDDQAEYDYLKGVSLHLYQLQEGQEAAVELVNTDGKIVNRVTAIRNNDRLEFKLEQLEEKMKLILHAVSEVKAVEGGSYVPEDNRIVITPSAKKIIVEL</sequence>
<dbReference type="PANTHER" id="PTHR43053">
    <property type="entry name" value="GLYCOSIDASE FAMILY 31"/>
    <property type="match status" value="1"/>
</dbReference>
<feature type="coiled-coil region" evidence="7">
    <location>
        <begin position="726"/>
        <end position="760"/>
    </location>
</feature>
<keyword evidence="3 6" id="KW-0326">Glycosidase</keyword>
<accession>A0A4R6LYT9</accession>
<reference evidence="11 12" key="1">
    <citation type="submission" date="2019-03" db="EMBL/GenBank/DDBJ databases">
        <title>Subsurface microbial communities from deep shales in Ohio and West Virginia, USA.</title>
        <authorList>
            <person name="Wrighton K."/>
        </authorList>
    </citation>
    <scope>NUCLEOTIDE SEQUENCE [LARGE SCALE GENOMIC DNA]</scope>
    <source>
        <strain evidence="11 12">MA284_T2</strain>
    </source>
</reference>
<evidence type="ECO:0000256" key="6">
    <source>
        <dbReference type="RuleBase" id="RU361185"/>
    </source>
</evidence>
<proteinExistence type="inferred from homology"/>
<organism evidence="11 12">
    <name type="scientific">Halanaerobium saccharolyticum</name>
    <dbReference type="NCBI Taxonomy" id="43595"/>
    <lineage>
        <taxon>Bacteria</taxon>
        <taxon>Bacillati</taxon>
        <taxon>Bacillota</taxon>
        <taxon>Clostridia</taxon>
        <taxon>Halanaerobiales</taxon>
        <taxon>Halanaerobiaceae</taxon>
        <taxon>Halanaerobium</taxon>
    </lineage>
</organism>
<dbReference type="CDD" id="cd14752">
    <property type="entry name" value="GH31_N"/>
    <property type="match status" value="1"/>
</dbReference>
<evidence type="ECO:0000313" key="12">
    <source>
        <dbReference type="Proteomes" id="UP000295064"/>
    </source>
</evidence>
<dbReference type="Gene3D" id="2.60.40.1180">
    <property type="entry name" value="Golgi alpha-mannosidase II"/>
    <property type="match status" value="2"/>
</dbReference>
<dbReference type="InterPro" id="IPR000322">
    <property type="entry name" value="Glyco_hydro_31_TIM"/>
</dbReference>
<feature type="domain" description="Glycosyl hydrolase family 31 C-terminal" evidence="10">
    <location>
        <begin position="597"/>
        <end position="682"/>
    </location>
</feature>
<dbReference type="GO" id="GO:0030246">
    <property type="term" value="F:carbohydrate binding"/>
    <property type="evidence" value="ECO:0007669"/>
    <property type="project" value="InterPro"/>
</dbReference>
<protein>
    <recommendedName>
        <fullName evidence="5">alpha-D-xyloside xylohydrolase</fullName>
        <ecNumber evidence="5">3.2.1.177</ecNumber>
    </recommendedName>
</protein>
<evidence type="ECO:0000256" key="7">
    <source>
        <dbReference type="SAM" id="Coils"/>
    </source>
</evidence>
<dbReference type="EC" id="3.2.1.177" evidence="5"/>
<comment type="caution">
    <text evidence="11">The sequence shown here is derived from an EMBL/GenBank/DDBJ whole genome shotgun (WGS) entry which is preliminary data.</text>
</comment>
<dbReference type="EMBL" id="SNWX01000004">
    <property type="protein sequence ID" value="TDO94047.1"/>
    <property type="molecule type" value="Genomic_DNA"/>
</dbReference>
<dbReference type="SUPFAM" id="SSF51011">
    <property type="entry name" value="Glycosyl hydrolase domain"/>
    <property type="match status" value="1"/>
</dbReference>
<comment type="similarity">
    <text evidence="1 6">Belongs to the glycosyl hydrolase 31 family.</text>
</comment>
<dbReference type="InterPro" id="IPR013780">
    <property type="entry name" value="Glyco_hydro_b"/>
</dbReference>
<dbReference type="SUPFAM" id="SSF117125">
    <property type="entry name" value="Putative glucosidase YicI, C-terminal domain"/>
    <property type="match status" value="1"/>
</dbReference>
<evidence type="ECO:0000256" key="5">
    <source>
        <dbReference type="ARBA" id="ARBA00066962"/>
    </source>
</evidence>
<dbReference type="InterPro" id="IPR017853">
    <property type="entry name" value="GH"/>
</dbReference>
<dbReference type="InterPro" id="IPR048395">
    <property type="entry name" value="Glyco_hydro_31_C"/>
</dbReference>
<dbReference type="GO" id="GO:0005975">
    <property type="term" value="P:carbohydrate metabolic process"/>
    <property type="evidence" value="ECO:0007669"/>
    <property type="project" value="InterPro"/>
</dbReference>
<feature type="domain" description="Glycoside hydrolase family 31 N-terminal" evidence="9">
    <location>
        <begin position="54"/>
        <end position="230"/>
    </location>
</feature>
<evidence type="ECO:0000256" key="4">
    <source>
        <dbReference type="ARBA" id="ARBA00052064"/>
    </source>
</evidence>
<dbReference type="CDD" id="cd06593">
    <property type="entry name" value="GH31_xylosidase_YicI"/>
    <property type="match status" value="1"/>
</dbReference>
<dbReference type="GO" id="GO:0061634">
    <property type="term" value="F:alpha-D-xyloside xylohydrolase"/>
    <property type="evidence" value="ECO:0007669"/>
    <property type="project" value="UniProtKB-EC"/>
</dbReference>
<evidence type="ECO:0000256" key="3">
    <source>
        <dbReference type="ARBA" id="ARBA00023295"/>
    </source>
</evidence>
<dbReference type="Gene3D" id="2.60.40.1760">
    <property type="entry name" value="glycosyl hydrolase (family 31)"/>
    <property type="match status" value="1"/>
</dbReference>
<dbReference type="InterPro" id="IPR025887">
    <property type="entry name" value="Glyco_hydro_31_N_dom"/>
</dbReference>
<dbReference type="SUPFAM" id="SSF51445">
    <property type="entry name" value="(Trans)glycosidases"/>
    <property type="match status" value="1"/>
</dbReference>
<dbReference type="Pfam" id="PF13802">
    <property type="entry name" value="Gal_mutarotas_2"/>
    <property type="match status" value="1"/>
</dbReference>
<dbReference type="FunFam" id="3.20.20.80:FF:000053">
    <property type="entry name" value="Alpha-xylosidase YicI"/>
    <property type="match status" value="1"/>
</dbReference>
<dbReference type="OrthoDB" id="176168at2"/>
<keyword evidence="2 6" id="KW-0378">Hydrolase</keyword>